<dbReference type="GO" id="GO:0016020">
    <property type="term" value="C:membrane"/>
    <property type="evidence" value="ECO:0007669"/>
    <property type="project" value="InterPro"/>
</dbReference>
<evidence type="ECO:0000313" key="3">
    <source>
        <dbReference type="Proteomes" id="UP000001542"/>
    </source>
</evidence>
<keyword evidence="1" id="KW-1133">Transmembrane helix</keyword>
<keyword evidence="1" id="KW-0812">Transmembrane</keyword>
<evidence type="ECO:0000313" key="2">
    <source>
        <dbReference type="EMBL" id="EAX83054.1"/>
    </source>
</evidence>
<dbReference type="VEuPathDB" id="TrichDB:TVAG_469520"/>
<evidence type="ECO:0008006" key="4">
    <source>
        <dbReference type="Google" id="ProtNLM"/>
    </source>
</evidence>
<dbReference type="OrthoDB" id="10530350at2759"/>
<dbReference type="SUPFAM" id="SSF48652">
    <property type="entry name" value="Tetraspanin"/>
    <property type="match status" value="1"/>
</dbReference>
<dbReference type="InParanoid" id="A2GIG2"/>
<sequence>MTKWESEWNDSSIFIDLQLESKCCGWNNYTDRSIVPCPITFVSGCKNGISEFLEPRFRQILIMSCTALTLGLISFVSLLLACSIGGQDDLLAHFDSNAESETEQPT</sequence>
<dbReference type="EMBL" id="DS116190">
    <property type="protein sequence ID" value="EAX83054.1"/>
    <property type="molecule type" value="Genomic_DNA"/>
</dbReference>
<evidence type="ECO:0000256" key="1">
    <source>
        <dbReference type="SAM" id="Phobius"/>
    </source>
</evidence>
<feature type="transmembrane region" description="Helical" evidence="1">
    <location>
        <begin position="60"/>
        <end position="86"/>
    </location>
</feature>
<dbReference type="Proteomes" id="UP000001542">
    <property type="component" value="Unassembled WGS sequence"/>
</dbReference>
<keyword evidence="1" id="KW-0472">Membrane</keyword>
<name>A2GIG2_TRIV3</name>
<reference evidence="2" key="1">
    <citation type="submission" date="2006-10" db="EMBL/GenBank/DDBJ databases">
        <authorList>
            <person name="Amadeo P."/>
            <person name="Zhao Q."/>
            <person name="Wortman J."/>
            <person name="Fraser-Liggett C."/>
            <person name="Carlton J."/>
        </authorList>
    </citation>
    <scope>NUCLEOTIDE SEQUENCE</scope>
    <source>
        <strain evidence="2">G3</strain>
    </source>
</reference>
<dbReference type="InterPro" id="IPR008952">
    <property type="entry name" value="Tetraspanin_EC2_sf"/>
</dbReference>
<proteinExistence type="predicted"/>
<protein>
    <recommendedName>
        <fullName evidence="4">Tetraspanin family protein</fullName>
    </recommendedName>
</protein>
<organism evidence="2 3">
    <name type="scientific">Trichomonas vaginalis (strain ATCC PRA-98 / G3)</name>
    <dbReference type="NCBI Taxonomy" id="412133"/>
    <lineage>
        <taxon>Eukaryota</taxon>
        <taxon>Metamonada</taxon>
        <taxon>Parabasalia</taxon>
        <taxon>Trichomonadida</taxon>
        <taxon>Trichomonadidae</taxon>
        <taxon>Trichomonas</taxon>
    </lineage>
</organism>
<gene>
    <name evidence="2" type="ORF">TVAG_469520</name>
</gene>
<keyword evidence="3" id="KW-1185">Reference proteome</keyword>
<reference evidence="2" key="2">
    <citation type="journal article" date="2007" name="Science">
        <title>Draft genome sequence of the sexually transmitted pathogen Trichomonas vaginalis.</title>
        <authorList>
            <person name="Carlton J.M."/>
            <person name="Hirt R.P."/>
            <person name="Silva J.C."/>
            <person name="Delcher A.L."/>
            <person name="Schatz M."/>
            <person name="Zhao Q."/>
            <person name="Wortman J.R."/>
            <person name="Bidwell S.L."/>
            <person name="Alsmark U.C.M."/>
            <person name="Besteiro S."/>
            <person name="Sicheritz-Ponten T."/>
            <person name="Noel C.J."/>
            <person name="Dacks J.B."/>
            <person name="Foster P.G."/>
            <person name="Simillion C."/>
            <person name="Van de Peer Y."/>
            <person name="Miranda-Saavedra D."/>
            <person name="Barton G.J."/>
            <person name="Westrop G.D."/>
            <person name="Mueller S."/>
            <person name="Dessi D."/>
            <person name="Fiori P.L."/>
            <person name="Ren Q."/>
            <person name="Paulsen I."/>
            <person name="Zhang H."/>
            <person name="Bastida-Corcuera F.D."/>
            <person name="Simoes-Barbosa A."/>
            <person name="Brown M.T."/>
            <person name="Hayes R.D."/>
            <person name="Mukherjee M."/>
            <person name="Okumura C.Y."/>
            <person name="Schneider R."/>
            <person name="Smith A.J."/>
            <person name="Vanacova S."/>
            <person name="Villalvazo M."/>
            <person name="Haas B.J."/>
            <person name="Pertea M."/>
            <person name="Feldblyum T.V."/>
            <person name="Utterback T.R."/>
            <person name="Shu C.L."/>
            <person name="Osoegawa K."/>
            <person name="de Jong P.J."/>
            <person name="Hrdy I."/>
            <person name="Horvathova L."/>
            <person name="Zubacova Z."/>
            <person name="Dolezal P."/>
            <person name="Malik S.B."/>
            <person name="Logsdon J.M. Jr."/>
            <person name="Henze K."/>
            <person name="Gupta A."/>
            <person name="Wang C.C."/>
            <person name="Dunne R.L."/>
            <person name="Upcroft J.A."/>
            <person name="Upcroft P."/>
            <person name="White O."/>
            <person name="Salzberg S.L."/>
            <person name="Tang P."/>
            <person name="Chiu C.-H."/>
            <person name="Lee Y.-S."/>
            <person name="Embley T.M."/>
            <person name="Coombs G.H."/>
            <person name="Mottram J.C."/>
            <person name="Tachezy J."/>
            <person name="Fraser-Liggett C.M."/>
            <person name="Johnson P.J."/>
        </authorList>
    </citation>
    <scope>NUCLEOTIDE SEQUENCE [LARGE SCALE GENOMIC DNA]</scope>
    <source>
        <strain evidence="2">G3</strain>
    </source>
</reference>
<dbReference type="AlphaFoldDB" id="A2GIG2"/>
<accession>A2GIG2</accession>